<evidence type="ECO:0000313" key="2">
    <source>
        <dbReference type="Proteomes" id="UP001334084"/>
    </source>
</evidence>
<dbReference type="KEGG" id="vnx:VNE69_05186"/>
<dbReference type="AlphaFoldDB" id="A0AAX4JC84"/>
<accession>A0AAX4JC84</accession>
<evidence type="ECO:0000313" key="1">
    <source>
        <dbReference type="EMBL" id="WUR03597.1"/>
    </source>
</evidence>
<dbReference type="GeneID" id="90541410"/>
<keyword evidence="2" id="KW-1185">Reference proteome</keyword>
<dbReference type="Proteomes" id="UP001334084">
    <property type="component" value="Chromosome 5"/>
</dbReference>
<gene>
    <name evidence="1" type="ORF">VNE69_05186</name>
</gene>
<protein>
    <submittedName>
        <fullName evidence="1">Uncharacterized protein</fullName>
    </submittedName>
</protein>
<dbReference type="EMBL" id="CP142730">
    <property type="protein sequence ID" value="WUR03597.1"/>
    <property type="molecule type" value="Genomic_DNA"/>
</dbReference>
<proteinExistence type="predicted"/>
<sequence length="141" mass="16977">MDLGITLLQKIQEEKNEEVCVVRLEDQIYVLLSNSPLDWKNIKTKKKVSEPLPGLFKRFKKIVYENIMRSREIISSSLGNIWSRISRIFSKFRSKISYLATNTLSWCYKHTKMRYKAFTRFYKVCKQKFEQVLKVHKYIRD</sequence>
<organism evidence="1 2">
    <name type="scientific">Vairimorpha necatrix</name>
    <dbReference type="NCBI Taxonomy" id="6039"/>
    <lineage>
        <taxon>Eukaryota</taxon>
        <taxon>Fungi</taxon>
        <taxon>Fungi incertae sedis</taxon>
        <taxon>Microsporidia</taxon>
        <taxon>Nosematidae</taxon>
        <taxon>Vairimorpha</taxon>
    </lineage>
</organism>
<reference evidence="1" key="1">
    <citation type="journal article" date="2024" name="BMC Genomics">
        <title>Functional annotation of a divergent genome using sequence and structure-based similarity.</title>
        <authorList>
            <person name="Svedberg D."/>
            <person name="Winiger R.R."/>
            <person name="Berg A."/>
            <person name="Sharma H."/>
            <person name="Tellgren-Roth C."/>
            <person name="Debrunner-Vossbrinck B.A."/>
            <person name="Vossbrinck C.R."/>
            <person name="Barandun J."/>
        </authorList>
    </citation>
    <scope>NUCLEOTIDE SEQUENCE</scope>
    <source>
        <strain evidence="1">Illinois isolate</strain>
    </source>
</reference>
<name>A0AAX4JC84_9MICR</name>
<dbReference type="RefSeq" id="XP_065329742.1">
    <property type="nucleotide sequence ID" value="XM_065473670.1"/>
</dbReference>